<evidence type="ECO:0000313" key="3">
    <source>
        <dbReference type="EMBL" id="EPS94167.1"/>
    </source>
</evidence>
<keyword evidence="4" id="KW-1185">Reference proteome</keyword>
<dbReference type="PROSITE" id="PS00109">
    <property type="entry name" value="PROTEIN_KINASE_TYR"/>
    <property type="match status" value="1"/>
</dbReference>
<evidence type="ECO:0000256" key="1">
    <source>
        <dbReference type="SAM" id="MobiDB-lite"/>
    </source>
</evidence>
<dbReference type="Pfam" id="PF17667">
    <property type="entry name" value="Pkinase_fungal"/>
    <property type="match status" value="1"/>
</dbReference>
<dbReference type="Proteomes" id="UP000015241">
    <property type="component" value="Unassembled WGS sequence"/>
</dbReference>
<name>S8DNE8_FOMSC</name>
<dbReference type="InParanoid" id="S8DNE8"/>
<dbReference type="STRING" id="743788.S8DNE8"/>
<dbReference type="HOGENOM" id="CLU_010865_0_0_1"/>
<dbReference type="InterPro" id="IPR011009">
    <property type="entry name" value="Kinase-like_dom_sf"/>
</dbReference>
<feature type="compositionally biased region" description="Basic residues" evidence="1">
    <location>
        <begin position="943"/>
        <end position="952"/>
    </location>
</feature>
<protein>
    <recommendedName>
        <fullName evidence="2">Fungal-type protein kinase domain-containing protein</fullName>
    </recommendedName>
</protein>
<feature type="region of interest" description="Disordered" evidence="1">
    <location>
        <begin position="778"/>
        <end position="952"/>
    </location>
</feature>
<dbReference type="PANTHER" id="PTHR38248:SF2">
    <property type="entry name" value="FUNK1 11"/>
    <property type="match status" value="1"/>
</dbReference>
<dbReference type="Gene3D" id="1.10.510.10">
    <property type="entry name" value="Transferase(Phosphotransferase) domain 1"/>
    <property type="match status" value="1"/>
</dbReference>
<accession>S8DNE8</accession>
<feature type="compositionally biased region" description="Basic residues" evidence="1">
    <location>
        <begin position="821"/>
        <end position="833"/>
    </location>
</feature>
<feature type="compositionally biased region" description="Polar residues" evidence="1">
    <location>
        <begin position="871"/>
        <end position="886"/>
    </location>
</feature>
<feature type="region of interest" description="Disordered" evidence="1">
    <location>
        <begin position="726"/>
        <end position="754"/>
    </location>
</feature>
<dbReference type="GO" id="GO:0004672">
    <property type="term" value="F:protein kinase activity"/>
    <property type="evidence" value="ECO:0007669"/>
    <property type="project" value="InterPro"/>
</dbReference>
<organism evidence="3 4">
    <name type="scientific">Fomitopsis schrenkii</name>
    <name type="common">Brown rot fungus</name>
    <dbReference type="NCBI Taxonomy" id="2126942"/>
    <lineage>
        <taxon>Eukaryota</taxon>
        <taxon>Fungi</taxon>
        <taxon>Dikarya</taxon>
        <taxon>Basidiomycota</taxon>
        <taxon>Agaricomycotina</taxon>
        <taxon>Agaricomycetes</taxon>
        <taxon>Polyporales</taxon>
        <taxon>Fomitopsis</taxon>
    </lineage>
</organism>
<evidence type="ECO:0000259" key="2">
    <source>
        <dbReference type="Pfam" id="PF17667"/>
    </source>
</evidence>
<dbReference type="EMBL" id="KE504242">
    <property type="protein sequence ID" value="EPS94167.1"/>
    <property type="molecule type" value="Genomic_DNA"/>
</dbReference>
<dbReference type="AlphaFoldDB" id="S8DNE8"/>
<reference evidence="3 4" key="1">
    <citation type="journal article" date="2012" name="Science">
        <title>The Paleozoic origin of enzymatic lignin decomposition reconstructed from 31 fungal genomes.</title>
        <authorList>
            <person name="Floudas D."/>
            <person name="Binder M."/>
            <person name="Riley R."/>
            <person name="Barry K."/>
            <person name="Blanchette R.A."/>
            <person name="Henrissat B."/>
            <person name="Martinez A.T."/>
            <person name="Otillar R."/>
            <person name="Spatafora J.W."/>
            <person name="Yadav J.S."/>
            <person name="Aerts A."/>
            <person name="Benoit I."/>
            <person name="Boyd A."/>
            <person name="Carlson A."/>
            <person name="Copeland A."/>
            <person name="Coutinho P.M."/>
            <person name="de Vries R.P."/>
            <person name="Ferreira P."/>
            <person name="Findley K."/>
            <person name="Foster B."/>
            <person name="Gaskell J."/>
            <person name="Glotzer D."/>
            <person name="Gorecki P."/>
            <person name="Heitman J."/>
            <person name="Hesse C."/>
            <person name="Hori C."/>
            <person name="Igarashi K."/>
            <person name="Jurgens J.A."/>
            <person name="Kallen N."/>
            <person name="Kersten P."/>
            <person name="Kohler A."/>
            <person name="Kuees U."/>
            <person name="Kumar T.K.A."/>
            <person name="Kuo A."/>
            <person name="LaButti K."/>
            <person name="Larrondo L.F."/>
            <person name="Lindquist E."/>
            <person name="Ling A."/>
            <person name="Lombard V."/>
            <person name="Lucas S."/>
            <person name="Lundell T."/>
            <person name="Martin R."/>
            <person name="McLaughlin D.J."/>
            <person name="Morgenstern I."/>
            <person name="Morin E."/>
            <person name="Murat C."/>
            <person name="Nagy L.G."/>
            <person name="Nolan M."/>
            <person name="Ohm R.A."/>
            <person name="Patyshakuliyeva A."/>
            <person name="Rokas A."/>
            <person name="Ruiz-Duenas F.J."/>
            <person name="Sabat G."/>
            <person name="Salamov A."/>
            <person name="Samejima M."/>
            <person name="Schmutz J."/>
            <person name="Slot J.C."/>
            <person name="St John F."/>
            <person name="Stenlid J."/>
            <person name="Sun H."/>
            <person name="Sun S."/>
            <person name="Syed K."/>
            <person name="Tsang A."/>
            <person name="Wiebenga A."/>
            <person name="Young D."/>
            <person name="Pisabarro A."/>
            <person name="Eastwood D.C."/>
            <person name="Martin F."/>
            <person name="Cullen D."/>
            <person name="Grigoriev I.V."/>
            <person name="Hibbett D.S."/>
        </authorList>
    </citation>
    <scope>NUCLEOTIDE SEQUENCE</scope>
    <source>
        <strain evidence="4">FP-58527</strain>
    </source>
</reference>
<proteinExistence type="predicted"/>
<dbReference type="InterPro" id="IPR008266">
    <property type="entry name" value="Tyr_kinase_AS"/>
</dbReference>
<dbReference type="SUPFAM" id="SSF56112">
    <property type="entry name" value="Protein kinase-like (PK-like)"/>
    <property type="match status" value="1"/>
</dbReference>
<dbReference type="eggNOG" id="ENOG502SXF9">
    <property type="taxonomic scope" value="Eukaryota"/>
</dbReference>
<dbReference type="OrthoDB" id="2797568at2759"/>
<gene>
    <name evidence="3" type="ORF">FOMPIDRAFT_1055303</name>
</gene>
<dbReference type="PANTHER" id="PTHR38248">
    <property type="entry name" value="FUNK1 6"/>
    <property type="match status" value="1"/>
</dbReference>
<dbReference type="InterPro" id="IPR040976">
    <property type="entry name" value="Pkinase_fungal"/>
</dbReference>
<evidence type="ECO:0000313" key="4">
    <source>
        <dbReference type="Proteomes" id="UP000015241"/>
    </source>
</evidence>
<sequence length="952" mass="106670">MQQSHDTPDSAAARLENLVNLALWSRDIWQKIKQAPSTTNIDDYLNVFVPFDESVPLPACPPIGRPWSNMIGEGGAEKLMYSSLVRALTRLVEKFPEEIRPNFHNYNHAEMKFPFELHGKDESATVVDSRGEDDPMLAETPTNWRKLTQLAVSARNIMLAQGRLYCFVVGIYGGNARIFRFDYAGAVCSPVFEYIERPEILHKFLWRLFHPAVKGCTIVGQDPTVSLGTTEDRKLAETLARTCDPEWRHTPETRKAVRKFVMTDDDEKETIYLAYKLISVNPRLFSRSAVVWEAFKLDAKGKRTREERYIIKDTWRQLGRLDEAGFYEMLRDEETKETVYGVAKYVWGRDYGGETNAEREEAAKPQEAGKGRRIVSNTGTEAPALSAEEEERLAQDILAGHRTVSAGHNRDTTLPRDRMLEQVHLYERSHVRTVLKSVGTPLSEFRDTKELATAFRDAIKGHRLAYEKGVIHRDVSEGNVMICRDPDSPFKGFIHDFDHSFSWLRFLGKQGWVAELTTWVEYCADHGHEPVGPGDTDALNDDKAKTGTPLFMAVQILQGKMTHEARHDLESFFWLLLHIVLRHSNHQHPSGHGALTKIFGGTGCNMDQCESLKVAFLAISGPISVNDNAGEANAGLTYILKEFHALCKHNFTDGSEPIARPGMTHRAVLDIFDKALTMEWPTANDGPRPWKVPGNALHTVEMREAMNKVRSRGDLRHTMYGEQAQANGQSAQLAHPPVDDDGRPQLFGTADNSDFDDASLVMMDFSDDEVLSDAEENLLNAPDAPPGLVDPIPDGGAVSGQPPHTDDRDDDQDGNPGQSRASRRAKLPSRTKRGLAMSRVRSSPACPLGETCPADNLDGMDAHSTGRRYNLRSSTRLNSNVATSESMPPRMTRSLTKAALQQRDAGTRYSNAGKRRRATRDEAEDVEEGQSSKRQRTLSQTQGRKRTRLGKK</sequence>
<feature type="domain" description="Fungal-type protein kinase" evidence="2">
    <location>
        <begin position="145"/>
        <end position="580"/>
    </location>
</feature>